<gene>
    <name evidence="1" type="ORF">EI546_06560</name>
</gene>
<accession>A0A410G2E6</accession>
<name>A0A410G2E6_9FLAO</name>
<reference evidence="1 2" key="1">
    <citation type="submission" date="2019-01" db="EMBL/GenBank/DDBJ databases">
        <title>Complete genome sequencing of Aequorivita sp. H23M31.</title>
        <authorList>
            <person name="Bae J.-W."/>
        </authorList>
    </citation>
    <scope>NUCLEOTIDE SEQUENCE [LARGE SCALE GENOMIC DNA]</scope>
    <source>
        <strain evidence="1 2">H23M31</strain>
    </source>
</reference>
<keyword evidence="2" id="KW-1185">Reference proteome</keyword>
<evidence type="ECO:0000313" key="1">
    <source>
        <dbReference type="EMBL" id="QAA81411.1"/>
    </source>
</evidence>
<sequence>MAEKTGDKKLEVVRPFGDAEIEAHAAKVGGKRNLREVVVETDDGYAFHYLVKKPSRSVIQAVVQYEGKKDVTAQQKVMLGCVLEGDKEAYENDGSIYGELVGKIGELTRSAKADIKKI</sequence>
<organism evidence="1 2">
    <name type="scientific">Aequorivita ciconiae</name>
    <dbReference type="NCBI Taxonomy" id="2494375"/>
    <lineage>
        <taxon>Bacteria</taxon>
        <taxon>Pseudomonadati</taxon>
        <taxon>Bacteroidota</taxon>
        <taxon>Flavobacteriia</taxon>
        <taxon>Flavobacteriales</taxon>
        <taxon>Flavobacteriaceae</taxon>
        <taxon>Aequorivita</taxon>
    </lineage>
</organism>
<dbReference type="Proteomes" id="UP000285517">
    <property type="component" value="Chromosome"/>
</dbReference>
<evidence type="ECO:0000313" key="2">
    <source>
        <dbReference type="Proteomes" id="UP000285517"/>
    </source>
</evidence>
<dbReference type="OrthoDB" id="1446831at2"/>
<dbReference type="EMBL" id="CP034951">
    <property type="protein sequence ID" value="QAA81411.1"/>
    <property type="molecule type" value="Genomic_DNA"/>
</dbReference>
<dbReference type="KEGG" id="aev:EI546_06560"/>
<protein>
    <submittedName>
        <fullName evidence="1">Uncharacterized protein</fullName>
    </submittedName>
</protein>
<dbReference type="AlphaFoldDB" id="A0A410G2E6"/>
<dbReference type="RefSeq" id="WP_128249799.1">
    <property type="nucleotide sequence ID" value="NZ_CP034951.1"/>
</dbReference>
<proteinExistence type="predicted"/>